<gene>
    <name evidence="2" type="ORF">QE152_g3536</name>
</gene>
<keyword evidence="3" id="KW-1185">Reference proteome</keyword>
<dbReference type="PANTHER" id="PTHR46599:SF6">
    <property type="entry name" value="DUAL SPECIFICITY PHOSPHATASE 26"/>
    <property type="match status" value="1"/>
</dbReference>
<dbReference type="PANTHER" id="PTHR46599">
    <property type="entry name" value="PIGGYBAC TRANSPOSABLE ELEMENT-DERIVED PROTEIN 4"/>
    <property type="match status" value="1"/>
</dbReference>
<comment type="caution">
    <text evidence="2">The sequence shown here is derived from an EMBL/GenBank/DDBJ whole genome shotgun (WGS) entry which is preliminary data.</text>
</comment>
<accession>A0AAW1N461</accession>
<sequence>MAYKKPLTDEELFEILMNGSDDENEKQLPIEETFSDISDEAEDVIEENEVSSNDEDVLSSEDEFEESINRTIEVAGRRWKYLAPKRGKIRAPDFIRKEKGLTEKSKDIKSILDCFYLFISDEIFEIIVSCTNQRAKEIITKYNITHEASLESWIDVDLTEMRAFCAILILTGRFREAKENPANLWSSTNKGQYIKPV</sequence>
<dbReference type="InterPro" id="IPR029526">
    <property type="entry name" value="PGBD"/>
</dbReference>
<name>A0AAW1N461_POPJA</name>
<dbReference type="AlphaFoldDB" id="A0AAW1N461"/>
<dbReference type="EMBL" id="JASPKY010000014">
    <property type="protein sequence ID" value="KAK9753406.1"/>
    <property type="molecule type" value="Genomic_DNA"/>
</dbReference>
<evidence type="ECO:0000259" key="1">
    <source>
        <dbReference type="Pfam" id="PF13843"/>
    </source>
</evidence>
<evidence type="ECO:0000313" key="2">
    <source>
        <dbReference type="EMBL" id="KAK9753406.1"/>
    </source>
</evidence>
<proteinExistence type="predicted"/>
<reference evidence="2 3" key="1">
    <citation type="journal article" date="2024" name="BMC Genomics">
        <title>De novo assembly and annotation of Popillia japonica's genome with initial clues to its potential as an invasive pest.</title>
        <authorList>
            <person name="Cucini C."/>
            <person name="Boschi S."/>
            <person name="Funari R."/>
            <person name="Cardaioli E."/>
            <person name="Iannotti N."/>
            <person name="Marturano G."/>
            <person name="Paoli F."/>
            <person name="Bruttini M."/>
            <person name="Carapelli A."/>
            <person name="Frati F."/>
            <person name="Nardi F."/>
        </authorList>
    </citation>
    <scope>NUCLEOTIDE SEQUENCE [LARGE SCALE GENOMIC DNA]</scope>
    <source>
        <strain evidence="2">DMR45628</strain>
    </source>
</reference>
<dbReference type="Pfam" id="PF13843">
    <property type="entry name" value="DDE_Tnp_1_7"/>
    <property type="match status" value="1"/>
</dbReference>
<protein>
    <submittedName>
        <fullName evidence="2">Transposase IS4</fullName>
    </submittedName>
</protein>
<evidence type="ECO:0000313" key="3">
    <source>
        <dbReference type="Proteomes" id="UP001458880"/>
    </source>
</evidence>
<organism evidence="2 3">
    <name type="scientific">Popillia japonica</name>
    <name type="common">Japanese beetle</name>
    <dbReference type="NCBI Taxonomy" id="7064"/>
    <lineage>
        <taxon>Eukaryota</taxon>
        <taxon>Metazoa</taxon>
        <taxon>Ecdysozoa</taxon>
        <taxon>Arthropoda</taxon>
        <taxon>Hexapoda</taxon>
        <taxon>Insecta</taxon>
        <taxon>Pterygota</taxon>
        <taxon>Neoptera</taxon>
        <taxon>Endopterygota</taxon>
        <taxon>Coleoptera</taxon>
        <taxon>Polyphaga</taxon>
        <taxon>Scarabaeiformia</taxon>
        <taxon>Scarabaeidae</taxon>
        <taxon>Rutelinae</taxon>
        <taxon>Popillia</taxon>
    </lineage>
</organism>
<dbReference type="Proteomes" id="UP001458880">
    <property type="component" value="Unassembled WGS sequence"/>
</dbReference>
<feature type="domain" description="PiggyBac transposable element-derived protein" evidence="1">
    <location>
        <begin position="113"/>
        <end position="189"/>
    </location>
</feature>